<dbReference type="Gene3D" id="3.30.160.270">
    <property type="match status" value="1"/>
</dbReference>
<organism evidence="17">
    <name type="scientific">Arsenophonus nasoniae</name>
    <name type="common">son-killer infecting Nasonia vitripennis</name>
    <dbReference type="NCBI Taxonomy" id="638"/>
    <lineage>
        <taxon>Bacteria</taxon>
        <taxon>Pseudomonadati</taxon>
        <taxon>Pseudomonadota</taxon>
        <taxon>Gammaproteobacteria</taxon>
        <taxon>Enterobacterales</taxon>
        <taxon>Morganellaceae</taxon>
        <taxon>Arsenophonus</taxon>
    </lineage>
</organism>
<dbReference type="SUPFAM" id="SSF51569">
    <property type="entry name" value="Aldolase"/>
    <property type="match status" value="1"/>
</dbReference>
<comment type="similarity">
    <text evidence="3 15">Belongs to the alpha-IPM synthase/homocitrate synthase family. LeuA type 1 subfamily.</text>
</comment>
<evidence type="ECO:0000313" key="17">
    <source>
        <dbReference type="EMBL" id="CBA74763.1"/>
    </source>
</evidence>
<evidence type="ECO:0000256" key="3">
    <source>
        <dbReference type="ARBA" id="ARBA00009396"/>
    </source>
</evidence>
<dbReference type="SMART" id="SM00917">
    <property type="entry name" value="LeuA_dimer"/>
    <property type="match status" value="1"/>
</dbReference>
<evidence type="ECO:0000259" key="16">
    <source>
        <dbReference type="PROSITE" id="PS50991"/>
    </source>
</evidence>
<comment type="pathway">
    <text evidence="2 15">Amino-acid biosynthesis; L-leucine biosynthesis; L-leucine from 3-methyl-2-oxobutanoate: step 1/4.</text>
</comment>
<dbReference type="UniPathway" id="UPA00048">
    <property type="reaction ID" value="UER00070"/>
</dbReference>
<dbReference type="PANTHER" id="PTHR10277">
    <property type="entry name" value="HOMOCITRATE SYNTHASE-RELATED"/>
    <property type="match status" value="1"/>
</dbReference>
<evidence type="ECO:0000256" key="8">
    <source>
        <dbReference type="ARBA" id="ARBA00022605"/>
    </source>
</evidence>
<evidence type="ECO:0000256" key="14">
    <source>
        <dbReference type="ARBA" id="ARBA00037629"/>
    </source>
</evidence>
<feature type="domain" description="Pyruvate carboxyltransferase" evidence="16">
    <location>
        <begin position="35"/>
        <end position="297"/>
    </location>
</feature>
<dbReference type="InterPro" id="IPR013709">
    <property type="entry name" value="2-isopropylmalate_synth_dimer"/>
</dbReference>
<sequence>MRPILLNSTFYKLTNPKTDNNQEVDKGTNSMSNNIIIFDTTLRDGEQALQASLSIKEKLQIAYALERLGVDVIEAGFPVSSPGDFKSVQAIAKEIKNSRICGLARCVDNDINIAAEALNVANSFRLHLFLATSSLHIEHKLKRSFNDILALTSHSIKHARNYTDDIEFSCEDAGRTEPDNLCRIVEMAINAGATTINIPDTVGYTIPSQFGNIIKDLFNRVPNIDKAIISVHCHDDLGMSVANSIAAIQAGARQVEGTINGLGERAGNCALEEIIMAIKVRQKMLAVTTNINHQEIYRTSQLVSKLCNAPIPANKAIVGSNAFSHSSGIHQDGVLKNRETYEIMAPASIGIKETQLNLTSRSGRAAVMHRMTEMGYQATDYNLEQLYAAFLRLADKKGQIFDYDLEALAFINQQQQEPEFFRLTYFSVQSGSNVVATATIKIICGGQEKSDVATGNGPVDAIYQAINKIANYPIKLISYQLSANGQGNEALGQVDIVAECFDRRFHGIGLETDIIGSSTMAMIHVLNNIWRAELVKKQKNHCNTEVAQ</sequence>
<keyword evidence="6 15" id="KW-0432">Leucine biosynthesis</keyword>
<feature type="region of interest" description="Regulatory domain" evidence="15">
    <location>
        <begin position="422"/>
        <end position="548"/>
    </location>
</feature>
<dbReference type="NCBIfam" id="NF002084">
    <property type="entry name" value="PRK00915.1-1"/>
    <property type="match status" value="1"/>
</dbReference>
<dbReference type="GO" id="GO:0005829">
    <property type="term" value="C:cytosol"/>
    <property type="evidence" value="ECO:0007669"/>
    <property type="project" value="TreeGrafter"/>
</dbReference>
<reference evidence="17" key="1">
    <citation type="journal article" date="2010" name="Insect Mol. Biol.">
        <title>The draft genome sequence of Arsenophonus nasoniae, son-killer bacterium of Nasonia vitripennis, reveals genes associated with virulence and symbiosis.</title>
        <authorList>
            <person name="Wilkes T."/>
            <person name="Darby A.C."/>
            <person name="Choi J."/>
            <person name="Colborne J.K."/>
            <person name="Werren J.H."/>
            <person name="Hurst G.D.D."/>
        </authorList>
    </citation>
    <scope>NUCLEOTIDE SEQUENCE</scope>
</reference>
<comment type="cofactor">
    <cofactor evidence="15">
        <name>Mn(2+)</name>
        <dbReference type="ChEBI" id="CHEBI:29035"/>
    </cofactor>
</comment>
<protein>
    <recommendedName>
        <fullName evidence="5 15">2-isopropylmalate synthase</fullName>
        <ecNumber evidence="4 15">2.3.3.13</ecNumber>
    </recommendedName>
    <alternativeName>
        <fullName evidence="13 15">Alpha-IPM synthase</fullName>
    </alternativeName>
    <alternativeName>
        <fullName evidence="15">Alpha-isopropylmalate synthase</fullName>
    </alternativeName>
</protein>
<dbReference type="Gene3D" id="1.10.238.260">
    <property type="match status" value="1"/>
</dbReference>
<keyword evidence="10 15" id="KW-0479">Metal-binding</keyword>
<dbReference type="GO" id="GO:0003985">
    <property type="term" value="F:acetyl-CoA C-acetyltransferase activity"/>
    <property type="evidence" value="ECO:0007669"/>
    <property type="project" value="UniProtKB-UniRule"/>
</dbReference>
<dbReference type="CDD" id="cd07940">
    <property type="entry name" value="DRE_TIM_IPMS"/>
    <property type="match status" value="1"/>
</dbReference>
<evidence type="ECO:0000256" key="12">
    <source>
        <dbReference type="ARBA" id="ARBA00023304"/>
    </source>
</evidence>
<dbReference type="HAMAP" id="MF_01025">
    <property type="entry name" value="LeuA_type1"/>
    <property type="match status" value="1"/>
</dbReference>
<evidence type="ECO:0000256" key="10">
    <source>
        <dbReference type="ARBA" id="ARBA00022723"/>
    </source>
</evidence>
<keyword evidence="8 15" id="KW-0028">Amino-acid biosynthesis</keyword>
<dbReference type="InterPro" id="IPR036230">
    <property type="entry name" value="LeuA_allosteric_dom_sf"/>
</dbReference>
<comment type="function">
    <text evidence="14 15">Catalyzes the condensation of the acetyl group of acetyl-CoA with 3-methyl-2-oxobutanoate (2-ketoisovalerate) to form 3-carboxy-3-hydroxy-4-methylpentanoate (2-isopropylmalate).</text>
</comment>
<keyword evidence="12 15" id="KW-0100">Branched-chain amino acid biosynthesis</keyword>
<dbReference type="EMBL" id="FN545246">
    <property type="protein sequence ID" value="CBA74763.1"/>
    <property type="molecule type" value="Genomic_DNA"/>
</dbReference>
<keyword evidence="7 15" id="KW-0963">Cytoplasm</keyword>
<feature type="binding site" evidence="15">
    <location>
        <position position="234"/>
    </location>
    <ligand>
        <name>Mn(2+)</name>
        <dbReference type="ChEBI" id="CHEBI:29035"/>
    </ligand>
</feature>
<evidence type="ECO:0000256" key="1">
    <source>
        <dbReference type="ARBA" id="ARBA00000064"/>
    </source>
</evidence>
<dbReference type="NCBIfam" id="TIGR00973">
    <property type="entry name" value="leuA_bact"/>
    <property type="match status" value="1"/>
</dbReference>
<proteinExistence type="inferred from homology"/>
<comment type="subunit">
    <text evidence="15">Homodimer.</text>
</comment>
<feature type="binding site" evidence="15">
    <location>
        <position position="44"/>
    </location>
    <ligand>
        <name>Mn(2+)</name>
        <dbReference type="ChEBI" id="CHEBI:29035"/>
    </ligand>
</feature>
<gene>
    <name evidence="15 17" type="primary">leuA</name>
    <name evidence="17" type="ORF">ARN_25010</name>
</gene>
<dbReference type="PANTHER" id="PTHR10277:SF9">
    <property type="entry name" value="2-ISOPROPYLMALATE SYNTHASE 1, CHLOROPLASTIC-RELATED"/>
    <property type="match status" value="1"/>
</dbReference>
<evidence type="ECO:0000256" key="13">
    <source>
        <dbReference type="ARBA" id="ARBA00029993"/>
    </source>
</evidence>
<dbReference type="PROSITE" id="PS00816">
    <property type="entry name" value="AIPM_HOMOCIT_SYNTH_2"/>
    <property type="match status" value="1"/>
</dbReference>
<comment type="catalytic activity">
    <reaction evidence="1 15">
        <text>3-methyl-2-oxobutanoate + acetyl-CoA + H2O = (2S)-2-isopropylmalate + CoA + H(+)</text>
        <dbReference type="Rhea" id="RHEA:21524"/>
        <dbReference type="ChEBI" id="CHEBI:1178"/>
        <dbReference type="ChEBI" id="CHEBI:11851"/>
        <dbReference type="ChEBI" id="CHEBI:15377"/>
        <dbReference type="ChEBI" id="CHEBI:15378"/>
        <dbReference type="ChEBI" id="CHEBI:57287"/>
        <dbReference type="ChEBI" id="CHEBI:57288"/>
        <dbReference type="EC" id="2.3.3.13"/>
    </reaction>
</comment>
<dbReference type="GO" id="GO:0009098">
    <property type="term" value="P:L-leucine biosynthetic process"/>
    <property type="evidence" value="ECO:0007669"/>
    <property type="project" value="UniProtKB-UniRule"/>
</dbReference>
<dbReference type="Pfam" id="PF08502">
    <property type="entry name" value="LeuA_dimer"/>
    <property type="match status" value="1"/>
</dbReference>
<dbReference type="InterPro" id="IPR000891">
    <property type="entry name" value="PYR_CT"/>
</dbReference>
<keyword evidence="11 15" id="KW-0464">Manganese</keyword>
<dbReference type="GO" id="GO:0003852">
    <property type="term" value="F:2-isopropylmalate synthase activity"/>
    <property type="evidence" value="ECO:0007669"/>
    <property type="project" value="UniProtKB-UniRule"/>
</dbReference>
<dbReference type="FunFam" id="1.10.238.260:FF:000001">
    <property type="entry name" value="2-isopropylmalate synthase"/>
    <property type="match status" value="1"/>
</dbReference>
<accession>D2U1R2</accession>
<dbReference type="InterPro" id="IPR054691">
    <property type="entry name" value="LeuA/HCS_post-cat"/>
</dbReference>
<evidence type="ECO:0000256" key="9">
    <source>
        <dbReference type="ARBA" id="ARBA00022679"/>
    </source>
</evidence>
<feature type="binding site" evidence="15">
    <location>
        <position position="268"/>
    </location>
    <ligand>
        <name>Mn(2+)</name>
        <dbReference type="ChEBI" id="CHEBI:29035"/>
    </ligand>
</feature>
<dbReference type="InterPro" id="IPR050073">
    <property type="entry name" value="2-IPM_HCS-like"/>
</dbReference>
<dbReference type="InterPro" id="IPR005671">
    <property type="entry name" value="LeuA_bact_synth"/>
</dbReference>
<dbReference type="FunFam" id="3.30.160.270:FF:000001">
    <property type="entry name" value="2-isopropylmalate synthase"/>
    <property type="match status" value="1"/>
</dbReference>
<dbReference type="PROSITE" id="PS50991">
    <property type="entry name" value="PYR_CT"/>
    <property type="match status" value="1"/>
</dbReference>
<evidence type="ECO:0000256" key="15">
    <source>
        <dbReference type="HAMAP-Rule" id="MF_01025"/>
    </source>
</evidence>
<evidence type="ECO:0000256" key="2">
    <source>
        <dbReference type="ARBA" id="ARBA00004689"/>
    </source>
</evidence>
<dbReference type="InterPro" id="IPR013785">
    <property type="entry name" value="Aldolase_TIM"/>
</dbReference>
<evidence type="ECO:0000256" key="5">
    <source>
        <dbReference type="ARBA" id="ARBA00018198"/>
    </source>
</evidence>
<dbReference type="SUPFAM" id="SSF110921">
    <property type="entry name" value="2-isopropylmalate synthase LeuA, allosteric (dimerisation) domain"/>
    <property type="match status" value="1"/>
</dbReference>
<dbReference type="InterPro" id="IPR002034">
    <property type="entry name" value="AIPM/Hcit_synth_CS"/>
</dbReference>
<keyword evidence="9 15" id="KW-0808">Transferase</keyword>
<dbReference type="AlphaFoldDB" id="D2U1R2"/>
<evidence type="ECO:0000256" key="6">
    <source>
        <dbReference type="ARBA" id="ARBA00022430"/>
    </source>
</evidence>
<evidence type="ECO:0000256" key="4">
    <source>
        <dbReference type="ARBA" id="ARBA00012973"/>
    </source>
</evidence>
<dbReference type="GO" id="GO:0030145">
    <property type="term" value="F:manganese ion binding"/>
    <property type="evidence" value="ECO:0007669"/>
    <property type="project" value="UniProtKB-UniRule"/>
</dbReference>
<name>D2U1R2_9GAMM</name>
<dbReference type="NCBIfam" id="NF002086">
    <property type="entry name" value="PRK00915.1-3"/>
    <property type="match status" value="1"/>
</dbReference>
<dbReference type="PROSITE" id="PS00815">
    <property type="entry name" value="AIPM_HOMOCIT_SYNTH_1"/>
    <property type="match status" value="1"/>
</dbReference>
<dbReference type="Pfam" id="PF00682">
    <property type="entry name" value="HMGL-like"/>
    <property type="match status" value="1"/>
</dbReference>
<dbReference type="FunFam" id="3.20.20.70:FF:000010">
    <property type="entry name" value="2-isopropylmalate synthase"/>
    <property type="match status" value="1"/>
</dbReference>
<dbReference type="EC" id="2.3.3.13" evidence="4 15"/>
<dbReference type="Gene3D" id="3.20.20.70">
    <property type="entry name" value="Aldolase class I"/>
    <property type="match status" value="1"/>
</dbReference>
<dbReference type="Pfam" id="PF22617">
    <property type="entry name" value="HCS_D2"/>
    <property type="match status" value="1"/>
</dbReference>
<feature type="binding site" evidence="15">
    <location>
        <position position="232"/>
    </location>
    <ligand>
        <name>Mn(2+)</name>
        <dbReference type="ChEBI" id="CHEBI:29035"/>
    </ligand>
</feature>
<evidence type="ECO:0000256" key="11">
    <source>
        <dbReference type="ARBA" id="ARBA00023211"/>
    </source>
</evidence>
<evidence type="ECO:0000256" key="7">
    <source>
        <dbReference type="ARBA" id="ARBA00022490"/>
    </source>
</evidence>